<evidence type="ECO:0000256" key="1">
    <source>
        <dbReference type="SAM" id="SignalP"/>
    </source>
</evidence>
<proteinExistence type="predicted"/>
<keyword evidence="1" id="KW-0732">Signal</keyword>
<dbReference type="Proteomes" id="UP000294575">
    <property type="component" value="Unassembled WGS sequence"/>
</dbReference>
<keyword evidence="3" id="KW-1185">Reference proteome</keyword>
<dbReference type="EMBL" id="SNYK01000005">
    <property type="protein sequence ID" value="TDQ38118.1"/>
    <property type="molecule type" value="Genomic_DNA"/>
</dbReference>
<protein>
    <recommendedName>
        <fullName evidence="4">NADH:ubiquinone oxidoreductase</fullName>
    </recommendedName>
</protein>
<evidence type="ECO:0000313" key="2">
    <source>
        <dbReference type="EMBL" id="TDQ38118.1"/>
    </source>
</evidence>
<dbReference type="AlphaFoldDB" id="A0A4R6TWA3"/>
<organism evidence="2 3">
    <name type="scientific">Thiopseudomonas denitrificans</name>
    <dbReference type="NCBI Taxonomy" id="1501432"/>
    <lineage>
        <taxon>Bacteria</taxon>
        <taxon>Pseudomonadati</taxon>
        <taxon>Pseudomonadota</taxon>
        <taxon>Gammaproteobacteria</taxon>
        <taxon>Pseudomonadales</taxon>
        <taxon>Pseudomonadaceae</taxon>
        <taxon>Thiopseudomonas</taxon>
    </lineage>
</organism>
<evidence type="ECO:0008006" key="4">
    <source>
        <dbReference type="Google" id="ProtNLM"/>
    </source>
</evidence>
<sequence>MYRKLPLLACLTSLLWPSLVLAEACIIQAQSERMEIRLCQQNRSIPPNLFRTGFCKPQLAGQKTSVSFVEQCPAGAFGVCRNAQAGGMPYQQDIHYYGVASDARYLKPACEQQSKGVWMNL</sequence>
<accession>A0A4R6TWA3</accession>
<name>A0A4R6TWA3_9GAMM</name>
<feature type="signal peptide" evidence="1">
    <location>
        <begin position="1"/>
        <end position="22"/>
    </location>
</feature>
<gene>
    <name evidence="2" type="ORF">DFQ45_10529</name>
</gene>
<evidence type="ECO:0000313" key="3">
    <source>
        <dbReference type="Proteomes" id="UP000294575"/>
    </source>
</evidence>
<reference evidence="2 3" key="1">
    <citation type="submission" date="2019-03" db="EMBL/GenBank/DDBJ databases">
        <title>Genomic Encyclopedia of Type Strains, Phase IV (KMG-IV): sequencing the most valuable type-strain genomes for metagenomic binning, comparative biology and taxonomic classification.</title>
        <authorList>
            <person name="Goeker M."/>
        </authorList>
    </citation>
    <scope>NUCLEOTIDE SEQUENCE [LARGE SCALE GENOMIC DNA]</scope>
    <source>
        <strain evidence="2 3">DSM 28679</strain>
    </source>
</reference>
<feature type="chain" id="PRO_5020851761" description="NADH:ubiquinone oxidoreductase" evidence="1">
    <location>
        <begin position="23"/>
        <end position="121"/>
    </location>
</feature>
<comment type="caution">
    <text evidence="2">The sequence shown here is derived from an EMBL/GenBank/DDBJ whole genome shotgun (WGS) entry which is preliminary data.</text>
</comment>
<dbReference type="RefSeq" id="WP_240622522.1">
    <property type="nucleotide sequence ID" value="NZ_LNJZ01000008.1"/>
</dbReference>